<evidence type="ECO:0000313" key="4">
    <source>
        <dbReference type="Proteomes" id="UP000224607"/>
    </source>
</evidence>
<evidence type="ECO:0000313" key="1">
    <source>
        <dbReference type="EMBL" id="PHM39109.1"/>
    </source>
</evidence>
<evidence type="ECO:0000313" key="3">
    <source>
        <dbReference type="Proteomes" id="UP000198919"/>
    </source>
</evidence>
<dbReference type="EMBL" id="NITY01000012">
    <property type="protein sequence ID" value="PHM39109.1"/>
    <property type="molecule type" value="Genomic_DNA"/>
</dbReference>
<gene>
    <name evidence="2" type="ORF">SAMN05421680_11135</name>
    <name evidence="1" type="ORF">Xmau_03014</name>
</gene>
<dbReference type="AlphaFoldDB" id="A0A1I3SA74"/>
<dbReference type="EMBL" id="FORG01000011">
    <property type="protein sequence ID" value="SFJ55595.1"/>
    <property type="molecule type" value="Genomic_DNA"/>
</dbReference>
<organism evidence="2 3">
    <name type="scientific">Xenorhabdus mauleonii</name>
    <dbReference type="NCBI Taxonomy" id="351675"/>
    <lineage>
        <taxon>Bacteria</taxon>
        <taxon>Pseudomonadati</taxon>
        <taxon>Pseudomonadota</taxon>
        <taxon>Gammaproteobacteria</taxon>
        <taxon>Enterobacterales</taxon>
        <taxon>Morganellaceae</taxon>
        <taxon>Xenorhabdus</taxon>
    </lineage>
</organism>
<dbReference type="Proteomes" id="UP000198919">
    <property type="component" value="Unassembled WGS sequence"/>
</dbReference>
<sequence length="174" mass="20838">MSVKENLQCLINDMINIGQAPVSYEYIVKNRALPTNLEPMNDLDDDCILYNLADEGIILYFRKDDMALFCMELNVIDEYHNSHIFKCGENVVFQCNIERQDIHKIYGVPIKSESPEIIMNEYFGWEDYYEREDANTSYEMRFRYNKNENLKRVIYTRNKYDKFTLGKTKWSIFQ</sequence>
<accession>A0A1I3SA74</accession>
<dbReference type="Proteomes" id="UP000224607">
    <property type="component" value="Unassembled WGS sequence"/>
</dbReference>
<dbReference type="OrthoDB" id="6432498at2"/>
<reference evidence="1 4" key="3">
    <citation type="journal article" date="2017" name="Nat. Microbiol.">
        <title>Natural product diversity associated with the nematode symbionts Photorhabdus and Xenorhabdus.</title>
        <authorList>
            <person name="Tobias N.J."/>
            <person name="Wolff H."/>
            <person name="Djahanschiri B."/>
            <person name="Grundmann F."/>
            <person name="Kronenwerth M."/>
            <person name="Shi Y.M."/>
            <person name="Simonyi S."/>
            <person name="Grun P."/>
            <person name="Shapiro-Ilan D."/>
            <person name="Pidot S.J."/>
            <person name="Stinear T.P."/>
            <person name="Ebersberger I."/>
            <person name="Bode H.B."/>
        </authorList>
    </citation>
    <scope>NUCLEOTIDE SEQUENCE [LARGE SCALE GENOMIC DNA]</scope>
    <source>
        <strain evidence="1 4">DSM 17908</strain>
    </source>
</reference>
<dbReference type="InterPro" id="IPR045657">
    <property type="entry name" value="DUF6392"/>
</dbReference>
<evidence type="ECO:0000313" key="2">
    <source>
        <dbReference type="EMBL" id="SFJ55595.1"/>
    </source>
</evidence>
<reference evidence="2" key="2">
    <citation type="submission" date="2016-10" db="EMBL/GenBank/DDBJ databases">
        <authorList>
            <person name="de Groot N.N."/>
        </authorList>
    </citation>
    <scope>NUCLEOTIDE SEQUENCE [LARGE SCALE GENOMIC DNA]</scope>
    <source>
        <strain evidence="2">DSM 17908</strain>
    </source>
</reference>
<proteinExistence type="predicted"/>
<protein>
    <submittedName>
        <fullName evidence="2">Uncharacterized protein</fullName>
    </submittedName>
</protein>
<keyword evidence="4" id="KW-1185">Reference proteome</keyword>
<dbReference type="Pfam" id="PF19929">
    <property type="entry name" value="DUF6392"/>
    <property type="match status" value="1"/>
</dbReference>
<name>A0A1I3SA74_9GAMM</name>
<dbReference type="RefSeq" id="WP_092511235.1">
    <property type="nucleotide sequence ID" value="NZ_CAWNQB010000004.1"/>
</dbReference>
<reference evidence="3" key="1">
    <citation type="submission" date="2016-10" db="EMBL/GenBank/DDBJ databases">
        <authorList>
            <person name="Varghese N."/>
            <person name="Submissions S."/>
        </authorList>
    </citation>
    <scope>NUCLEOTIDE SEQUENCE [LARGE SCALE GENOMIC DNA]</scope>
    <source>
        <strain evidence="3">DSM 17908</strain>
    </source>
</reference>